<gene>
    <name evidence="2" type="ORF">B0T22DRAFT_249174</name>
</gene>
<name>A0AAE0X2F0_9PEZI</name>
<feature type="region of interest" description="Disordered" evidence="1">
    <location>
        <begin position="175"/>
        <end position="203"/>
    </location>
</feature>
<feature type="compositionally biased region" description="Basic and acidic residues" evidence="1">
    <location>
        <begin position="11"/>
        <end position="21"/>
    </location>
</feature>
<evidence type="ECO:0000313" key="3">
    <source>
        <dbReference type="Proteomes" id="UP001270362"/>
    </source>
</evidence>
<protein>
    <submittedName>
        <fullName evidence="2">Uncharacterized protein</fullName>
    </submittedName>
</protein>
<sequence>MRRRRVKARRLKSDGRRERPEGASAAKGDGTEPGPWGLLQQRAWNRLPCPLPTSGLGWQQPGIQQRGSPQACCPVRDLAGPPKSPRCGWRGAGEVSRCRCRSSTCPLSAPGQPGGRIEIANFTSIKRGAPHWMVPNPAGVPAECGRLTGCMSNGCPPVSCRLFVVSKGLPPRRTSCAWAPGEQPLRGRDASRGGRGPSLQPQL</sequence>
<comment type="caution">
    <text evidence="2">The sequence shown here is derived from an EMBL/GenBank/DDBJ whole genome shotgun (WGS) entry which is preliminary data.</text>
</comment>
<feature type="compositionally biased region" description="Basic residues" evidence="1">
    <location>
        <begin position="1"/>
        <end position="10"/>
    </location>
</feature>
<feature type="region of interest" description="Disordered" evidence="1">
    <location>
        <begin position="1"/>
        <end position="39"/>
    </location>
</feature>
<evidence type="ECO:0000256" key="1">
    <source>
        <dbReference type="SAM" id="MobiDB-lite"/>
    </source>
</evidence>
<organism evidence="2 3">
    <name type="scientific">Podospora appendiculata</name>
    <dbReference type="NCBI Taxonomy" id="314037"/>
    <lineage>
        <taxon>Eukaryota</taxon>
        <taxon>Fungi</taxon>
        <taxon>Dikarya</taxon>
        <taxon>Ascomycota</taxon>
        <taxon>Pezizomycotina</taxon>
        <taxon>Sordariomycetes</taxon>
        <taxon>Sordariomycetidae</taxon>
        <taxon>Sordariales</taxon>
        <taxon>Podosporaceae</taxon>
        <taxon>Podospora</taxon>
    </lineage>
</organism>
<accession>A0AAE0X2F0</accession>
<dbReference type="Proteomes" id="UP001270362">
    <property type="component" value="Unassembled WGS sequence"/>
</dbReference>
<evidence type="ECO:0000313" key="2">
    <source>
        <dbReference type="EMBL" id="KAK3683505.1"/>
    </source>
</evidence>
<proteinExistence type="predicted"/>
<dbReference type="AlphaFoldDB" id="A0AAE0X2F0"/>
<reference evidence="2" key="2">
    <citation type="submission" date="2023-06" db="EMBL/GenBank/DDBJ databases">
        <authorList>
            <consortium name="Lawrence Berkeley National Laboratory"/>
            <person name="Haridas S."/>
            <person name="Hensen N."/>
            <person name="Bonometti L."/>
            <person name="Westerberg I."/>
            <person name="Brannstrom I.O."/>
            <person name="Guillou S."/>
            <person name="Cros-Aarteil S."/>
            <person name="Calhoun S."/>
            <person name="Kuo A."/>
            <person name="Mondo S."/>
            <person name="Pangilinan J."/>
            <person name="Riley R."/>
            <person name="Labutti K."/>
            <person name="Andreopoulos B."/>
            <person name="Lipzen A."/>
            <person name="Chen C."/>
            <person name="Yanf M."/>
            <person name="Daum C."/>
            <person name="Ng V."/>
            <person name="Clum A."/>
            <person name="Steindorff A."/>
            <person name="Ohm R."/>
            <person name="Martin F."/>
            <person name="Silar P."/>
            <person name="Natvig D."/>
            <person name="Lalanne C."/>
            <person name="Gautier V."/>
            <person name="Ament-Velasquez S.L."/>
            <person name="Kruys A."/>
            <person name="Hutchinson M.I."/>
            <person name="Powell A.J."/>
            <person name="Barry K."/>
            <person name="Miller A.N."/>
            <person name="Grigoriev I.V."/>
            <person name="Debuchy R."/>
            <person name="Gladieux P."/>
            <person name="Thoren M.H."/>
            <person name="Johannesson H."/>
        </authorList>
    </citation>
    <scope>NUCLEOTIDE SEQUENCE</scope>
    <source>
        <strain evidence="2">CBS 314.62</strain>
    </source>
</reference>
<dbReference type="EMBL" id="JAULSO010000004">
    <property type="protein sequence ID" value="KAK3683505.1"/>
    <property type="molecule type" value="Genomic_DNA"/>
</dbReference>
<keyword evidence="3" id="KW-1185">Reference proteome</keyword>
<reference evidence="2" key="1">
    <citation type="journal article" date="2023" name="Mol. Phylogenet. Evol.">
        <title>Genome-scale phylogeny and comparative genomics of the fungal order Sordariales.</title>
        <authorList>
            <person name="Hensen N."/>
            <person name="Bonometti L."/>
            <person name="Westerberg I."/>
            <person name="Brannstrom I.O."/>
            <person name="Guillou S."/>
            <person name="Cros-Aarteil S."/>
            <person name="Calhoun S."/>
            <person name="Haridas S."/>
            <person name="Kuo A."/>
            <person name="Mondo S."/>
            <person name="Pangilinan J."/>
            <person name="Riley R."/>
            <person name="LaButti K."/>
            <person name="Andreopoulos B."/>
            <person name="Lipzen A."/>
            <person name="Chen C."/>
            <person name="Yan M."/>
            <person name="Daum C."/>
            <person name="Ng V."/>
            <person name="Clum A."/>
            <person name="Steindorff A."/>
            <person name="Ohm R.A."/>
            <person name="Martin F."/>
            <person name="Silar P."/>
            <person name="Natvig D.O."/>
            <person name="Lalanne C."/>
            <person name="Gautier V."/>
            <person name="Ament-Velasquez S.L."/>
            <person name="Kruys A."/>
            <person name="Hutchinson M.I."/>
            <person name="Powell A.J."/>
            <person name="Barry K."/>
            <person name="Miller A.N."/>
            <person name="Grigoriev I.V."/>
            <person name="Debuchy R."/>
            <person name="Gladieux P."/>
            <person name="Hiltunen Thoren M."/>
            <person name="Johannesson H."/>
        </authorList>
    </citation>
    <scope>NUCLEOTIDE SEQUENCE</scope>
    <source>
        <strain evidence="2">CBS 314.62</strain>
    </source>
</reference>